<dbReference type="OrthoDB" id="546420at2759"/>
<evidence type="ECO:0000313" key="2">
    <source>
        <dbReference type="Proteomes" id="UP000075714"/>
    </source>
</evidence>
<dbReference type="InterPro" id="IPR050870">
    <property type="entry name" value="FAST_kinase"/>
</dbReference>
<dbReference type="GO" id="GO:0003723">
    <property type="term" value="F:RNA binding"/>
    <property type="evidence" value="ECO:0007669"/>
    <property type="project" value="TreeGrafter"/>
</dbReference>
<dbReference type="GO" id="GO:0044528">
    <property type="term" value="P:regulation of mitochondrial mRNA stability"/>
    <property type="evidence" value="ECO:0007669"/>
    <property type="project" value="TreeGrafter"/>
</dbReference>
<name>A0A150H1N1_GONPE</name>
<dbReference type="EMBL" id="LSYV01000003">
    <property type="protein sequence ID" value="KXZ55480.1"/>
    <property type="molecule type" value="Genomic_DNA"/>
</dbReference>
<dbReference type="GO" id="GO:0005759">
    <property type="term" value="C:mitochondrial matrix"/>
    <property type="evidence" value="ECO:0007669"/>
    <property type="project" value="TreeGrafter"/>
</dbReference>
<protein>
    <submittedName>
        <fullName evidence="1">Uncharacterized protein</fullName>
    </submittedName>
</protein>
<dbReference type="GO" id="GO:0035770">
    <property type="term" value="C:ribonucleoprotein granule"/>
    <property type="evidence" value="ECO:0007669"/>
    <property type="project" value="TreeGrafter"/>
</dbReference>
<proteinExistence type="predicted"/>
<dbReference type="AlphaFoldDB" id="A0A150H1N1"/>
<dbReference type="Proteomes" id="UP000075714">
    <property type="component" value="Unassembled WGS sequence"/>
</dbReference>
<keyword evidence="2" id="KW-1185">Reference proteome</keyword>
<dbReference type="GO" id="GO:0009507">
    <property type="term" value="C:chloroplast"/>
    <property type="evidence" value="ECO:0007669"/>
    <property type="project" value="GOC"/>
</dbReference>
<evidence type="ECO:0000313" key="1">
    <source>
        <dbReference type="EMBL" id="KXZ55480.1"/>
    </source>
</evidence>
<dbReference type="PANTHER" id="PTHR21228:SF40">
    <property type="entry name" value="LD45607P"/>
    <property type="match status" value="1"/>
</dbReference>
<dbReference type="PANTHER" id="PTHR21228">
    <property type="entry name" value="FAST LEU-RICH DOMAIN-CONTAINING"/>
    <property type="match status" value="1"/>
</dbReference>
<gene>
    <name evidence="1" type="ORF">GPECTOR_2g1029</name>
</gene>
<reference evidence="2" key="1">
    <citation type="journal article" date="2016" name="Nat. Commun.">
        <title>The Gonium pectorale genome demonstrates co-option of cell cycle regulation during the evolution of multicellularity.</title>
        <authorList>
            <person name="Hanschen E.R."/>
            <person name="Marriage T.N."/>
            <person name="Ferris P.J."/>
            <person name="Hamaji T."/>
            <person name="Toyoda A."/>
            <person name="Fujiyama A."/>
            <person name="Neme R."/>
            <person name="Noguchi H."/>
            <person name="Minakuchi Y."/>
            <person name="Suzuki M."/>
            <person name="Kawai-Toyooka H."/>
            <person name="Smith D.R."/>
            <person name="Sparks H."/>
            <person name="Anderson J."/>
            <person name="Bakaric R."/>
            <person name="Luria V."/>
            <person name="Karger A."/>
            <person name="Kirschner M.W."/>
            <person name="Durand P.M."/>
            <person name="Michod R.E."/>
            <person name="Nozaki H."/>
            <person name="Olson B.J."/>
        </authorList>
    </citation>
    <scope>NUCLEOTIDE SEQUENCE [LARGE SCALE GENOMIC DNA]</scope>
    <source>
        <strain evidence="2">NIES-2863</strain>
    </source>
</reference>
<accession>A0A150H1N1</accession>
<sequence>MLAICCVALSGKMDGLAPASLTRLAVACATMGLQPTDMLGALCVRAAEPEVLLQFTAPELATLLAALSQMQHRSPPLFADAADLLASELRAQAPRSLPSAPAGVGGTAVAGPRGEQRLGAAQAVTAVWAMAAAGLYHRQLFDAAGALLMDRLGELDGNGLAKTAWSFATIRTADESHRALWDRDLFDGIASVCLRRGVSAFPPRALVTLLWSFASIPHHDAPLFDAVGTALVPHLQPHPTCITPAVPSASSPPTPAGIAAADNAAAAPPVGPLAADLRPSDLVALAWSVMRVGHAHVGLMAALGDAALASLEGLDGEDLTTIALAFPAAKAYSERFFKYLVTEAQARPQAFGQVALLDIIRLVSRVQHRDPGFYGPALEMLLDNVHRAFLDSPAEPEKPAGCMNRFRFG</sequence>
<organism evidence="1 2">
    <name type="scientific">Gonium pectorale</name>
    <name type="common">Green alga</name>
    <dbReference type="NCBI Taxonomy" id="33097"/>
    <lineage>
        <taxon>Eukaryota</taxon>
        <taxon>Viridiplantae</taxon>
        <taxon>Chlorophyta</taxon>
        <taxon>core chlorophytes</taxon>
        <taxon>Chlorophyceae</taxon>
        <taxon>CS clade</taxon>
        <taxon>Chlamydomonadales</taxon>
        <taxon>Volvocaceae</taxon>
        <taxon>Gonium</taxon>
    </lineage>
</organism>
<comment type="caution">
    <text evidence="1">The sequence shown here is derived from an EMBL/GenBank/DDBJ whole genome shotgun (WGS) entry which is preliminary data.</text>
</comment>
<dbReference type="GO" id="GO:0000963">
    <property type="term" value="P:mitochondrial RNA processing"/>
    <property type="evidence" value="ECO:0007669"/>
    <property type="project" value="TreeGrafter"/>
</dbReference>
<dbReference type="GO" id="GO:1901259">
    <property type="term" value="P:chloroplast rRNA processing"/>
    <property type="evidence" value="ECO:0007669"/>
    <property type="project" value="TreeGrafter"/>
</dbReference>